<feature type="domain" description="MARVEL" evidence="9">
    <location>
        <begin position="146"/>
        <end position="285"/>
    </location>
</feature>
<dbReference type="OrthoDB" id="9939551at2759"/>
<gene>
    <name evidence="10" type="primary">LOC103188263</name>
</gene>
<reference evidence="11" key="1">
    <citation type="journal article" date="2006" name="Science">
        <title>Ancient noncoding elements conserved in the human genome.</title>
        <authorList>
            <person name="Venkatesh B."/>
            <person name="Kirkness E.F."/>
            <person name="Loh Y.H."/>
            <person name="Halpern A.L."/>
            <person name="Lee A.P."/>
            <person name="Johnson J."/>
            <person name="Dandona N."/>
            <person name="Viswanathan L.D."/>
            <person name="Tay A."/>
            <person name="Venter J.C."/>
            <person name="Strausberg R.L."/>
            <person name="Brenner S."/>
        </authorList>
    </citation>
    <scope>NUCLEOTIDE SEQUENCE [LARGE SCALE GENOMIC DNA]</scope>
</reference>
<feature type="transmembrane region" description="Helical" evidence="8">
    <location>
        <begin position="84"/>
        <end position="104"/>
    </location>
</feature>
<dbReference type="InterPro" id="IPR047123">
    <property type="entry name" value="MYADM-like"/>
</dbReference>
<evidence type="ECO:0000256" key="4">
    <source>
        <dbReference type="ARBA" id="ARBA00022989"/>
    </source>
</evidence>
<organism evidence="10 11">
    <name type="scientific">Callorhinchus milii</name>
    <name type="common">Ghost shark</name>
    <dbReference type="NCBI Taxonomy" id="7868"/>
    <lineage>
        <taxon>Eukaryota</taxon>
        <taxon>Metazoa</taxon>
        <taxon>Chordata</taxon>
        <taxon>Craniata</taxon>
        <taxon>Vertebrata</taxon>
        <taxon>Chondrichthyes</taxon>
        <taxon>Holocephali</taxon>
        <taxon>Chimaeriformes</taxon>
        <taxon>Callorhinchidae</taxon>
        <taxon>Callorhinchus</taxon>
    </lineage>
</organism>
<keyword evidence="4 8" id="KW-1133">Transmembrane helix</keyword>
<feature type="transmembrane region" description="Helical" evidence="8">
    <location>
        <begin position="147"/>
        <end position="169"/>
    </location>
</feature>
<dbReference type="GeneID" id="103188263"/>
<evidence type="ECO:0000256" key="5">
    <source>
        <dbReference type="ARBA" id="ARBA00023136"/>
    </source>
</evidence>
<feature type="transmembrane region" description="Helical" evidence="8">
    <location>
        <begin position="181"/>
        <end position="205"/>
    </location>
</feature>
<keyword evidence="5 7" id="KW-0472">Membrane</keyword>
<evidence type="ECO:0000256" key="7">
    <source>
        <dbReference type="PROSITE-ProRule" id="PRU00581"/>
    </source>
</evidence>
<protein>
    <submittedName>
        <fullName evidence="10">Zgc:77748</fullName>
    </submittedName>
</protein>
<evidence type="ECO:0000256" key="8">
    <source>
        <dbReference type="SAM" id="Phobius"/>
    </source>
</evidence>
<reference evidence="10" key="4">
    <citation type="submission" date="2025-08" db="UniProtKB">
        <authorList>
            <consortium name="Ensembl"/>
        </authorList>
    </citation>
    <scope>IDENTIFICATION</scope>
</reference>
<dbReference type="InterPro" id="IPR008253">
    <property type="entry name" value="Marvel"/>
</dbReference>
<evidence type="ECO:0000313" key="11">
    <source>
        <dbReference type="Proteomes" id="UP000314986"/>
    </source>
</evidence>
<feature type="domain" description="MARVEL" evidence="9">
    <location>
        <begin position="10"/>
        <end position="141"/>
    </location>
</feature>
<keyword evidence="3" id="KW-0677">Repeat</keyword>
<feature type="transmembrane region" description="Helical" evidence="8">
    <location>
        <begin position="16"/>
        <end position="36"/>
    </location>
</feature>
<reference evidence="11" key="3">
    <citation type="journal article" date="2014" name="Nature">
        <title>Elephant shark genome provides unique insights into gnathostome evolution.</title>
        <authorList>
            <consortium name="International Elephant Shark Genome Sequencing Consortium"/>
            <person name="Venkatesh B."/>
            <person name="Lee A.P."/>
            <person name="Ravi V."/>
            <person name="Maurya A.K."/>
            <person name="Lian M.M."/>
            <person name="Swann J.B."/>
            <person name="Ohta Y."/>
            <person name="Flajnik M.F."/>
            <person name="Sutoh Y."/>
            <person name="Kasahara M."/>
            <person name="Hoon S."/>
            <person name="Gangu V."/>
            <person name="Roy S.W."/>
            <person name="Irimia M."/>
            <person name="Korzh V."/>
            <person name="Kondrychyn I."/>
            <person name="Lim Z.W."/>
            <person name="Tay B.H."/>
            <person name="Tohari S."/>
            <person name="Kong K.W."/>
            <person name="Ho S."/>
            <person name="Lorente-Galdos B."/>
            <person name="Quilez J."/>
            <person name="Marques-Bonet T."/>
            <person name="Raney B.J."/>
            <person name="Ingham P.W."/>
            <person name="Tay A."/>
            <person name="Hillier L.W."/>
            <person name="Minx P."/>
            <person name="Boehm T."/>
            <person name="Wilson R.K."/>
            <person name="Brenner S."/>
            <person name="Warren W.C."/>
        </authorList>
    </citation>
    <scope>NUCLEOTIDE SEQUENCE [LARGE SCALE GENOMIC DNA]</scope>
</reference>
<dbReference type="PANTHER" id="PTHR17068">
    <property type="entry name" value="MYELOID-ASSOCIATED DIFFERENTIATION MARKER MYADM FAMILY MEMBER"/>
    <property type="match status" value="1"/>
</dbReference>
<comment type="subcellular location">
    <subcellularLocation>
        <location evidence="1">Membrane</location>
        <topology evidence="1">Multi-pass membrane protein</topology>
    </subcellularLocation>
</comment>
<feature type="transmembrane region" description="Helical" evidence="8">
    <location>
        <begin position="116"/>
        <end position="135"/>
    </location>
</feature>
<accession>A0A4W3HIZ0</accession>
<keyword evidence="11" id="KW-1185">Reference proteome</keyword>
<dbReference type="KEGG" id="cmk:103188263"/>
<dbReference type="Ensembl" id="ENSCMIT00000015363.1">
    <property type="protein sequence ID" value="ENSCMIP00000015047.1"/>
    <property type="gene ID" value="ENSCMIG00000007389.1"/>
</dbReference>
<dbReference type="Proteomes" id="UP000314986">
    <property type="component" value="Unassembled WGS sequence"/>
</dbReference>
<dbReference type="GeneTree" id="ENSGT00950000182933"/>
<feature type="transmembrane region" description="Helical" evidence="8">
    <location>
        <begin position="217"/>
        <end position="239"/>
    </location>
</feature>
<dbReference type="InParanoid" id="A0A4W3HIZ0"/>
<dbReference type="PROSITE" id="PS51225">
    <property type="entry name" value="MARVEL"/>
    <property type="match status" value="2"/>
</dbReference>
<dbReference type="OMA" id="YGTWCMF"/>
<evidence type="ECO:0000313" key="10">
    <source>
        <dbReference type="Ensembl" id="ENSCMIP00000015047.1"/>
    </source>
</evidence>
<comment type="similarity">
    <text evidence="6">Belongs to the MAL family.</text>
</comment>
<dbReference type="AlphaFoldDB" id="A0A4W3HIZ0"/>
<reference evidence="11" key="2">
    <citation type="journal article" date="2007" name="PLoS Biol.">
        <title>Survey sequencing and comparative analysis of the elephant shark (Callorhinchus milii) genome.</title>
        <authorList>
            <person name="Venkatesh B."/>
            <person name="Kirkness E.F."/>
            <person name="Loh Y.H."/>
            <person name="Halpern A.L."/>
            <person name="Lee A.P."/>
            <person name="Johnson J."/>
            <person name="Dandona N."/>
            <person name="Viswanathan L.D."/>
            <person name="Tay A."/>
            <person name="Venter J.C."/>
            <person name="Strausberg R.L."/>
            <person name="Brenner S."/>
        </authorList>
    </citation>
    <scope>NUCLEOTIDE SEQUENCE [LARGE SCALE GENOMIC DNA]</scope>
</reference>
<dbReference type="RefSeq" id="XP_007906384.1">
    <property type="nucleotide sequence ID" value="XM_007908193.2"/>
</dbReference>
<evidence type="ECO:0000256" key="2">
    <source>
        <dbReference type="ARBA" id="ARBA00022692"/>
    </source>
</evidence>
<sequence length="290" mass="32562">MPGISLDLQSMTTPVGIVRFLEIFLSCTAFSLIANVQEYKGAYGGWCMFTWCFSFALTILIVILELTEVHRRIPISWADFTTSFAMMATLMNLTSFIIYPSIFLVSENPSNKDHKLAATAMACLCFVAYAAEVSLTRVRQEELSGFLTTVPGLLKVLEAFVACIIFVSIEGTYSNMAGRQWCMAVYCVCFIIALLIIIGTIAKLISRLPFPFERFLTAYNILAVLMYLTAAIMWPIFYFRDNTSRPPKCPKGHCEWDNMLIATVLTFVNLAVYIVDLFYSARLVFVTVAS</sequence>
<keyword evidence="2 7" id="KW-0812">Transmembrane</keyword>
<dbReference type="GO" id="GO:0016020">
    <property type="term" value="C:membrane"/>
    <property type="evidence" value="ECO:0007669"/>
    <property type="project" value="UniProtKB-SubCell"/>
</dbReference>
<evidence type="ECO:0000256" key="6">
    <source>
        <dbReference type="ARBA" id="ARBA00034721"/>
    </source>
</evidence>
<evidence type="ECO:0000259" key="9">
    <source>
        <dbReference type="PROSITE" id="PS51225"/>
    </source>
</evidence>
<dbReference type="Pfam" id="PF01284">
    <property type="entry name" value="MARVEL"/>
    <property type="match status" value="2"/>
</dbReference>
<evidence type="ECO:0000256" key="1">
    <source>
        <dbReference type="ARBA" id="ARBA00004141"/>
    </source>
</evidence>
<reference evidence="10" key="5">
    <citation type="submission" date="2025-09" db="UniProtKB">
        <authorList>
            <consortium name="Ensembl"/>
        </authorList>
    </citation>
    <scope>IDENTIFICATION</scope>
</reference>
<proteinExistence type="inferred from homology"/>
<name>A0A4W3HIZ0_CALMI</name>
<feature type="transmembrane region" description="Helical" evidence="8">
    <location>
        <begin position="43"/>
        <end position="64"/>
    </location>
</feature>
<feature type="transmembrane region" description="Helical" evidence="8">
    <location>
        <begin position="260"/>
        <end position="281"/>
    </location>
</feature>
<evidence type="ECO:0000256" key="3">
    <source>
        <dbReference type="ARBA" id="ARBA00022737"/>
    </source>
</evidence>
<dbReference type="PANTHER" id="PTHR17068:SF2">
    <property type="entry name" value="MYELOID-ASSOCIATED DIFFERENTIATION MARKER-LIKE"/>
    <property type="match status" value="1"/>
</dbReference>
<dbReference type="STRING" id="7868.ENSCMIP00000015047"/>